<evidence type="ECO:0000256" key="1">
    <source>
        <dbReference type="SAM" id="MobiDB-lite"/>
    </source>
</evidence>
<proteinExistence type="predicted"/>
<gene>
    <name evidence="2" type="ORF">LIER_30761</name>
</gene>
<evidence type="ECO:0000313" key="3">
    <source>
        <dbReference type="Proteomes" id="UP001454036"/>
    </source>
</evidence>
<sequence>MQGSQEWARGCYLESTKRIKAQIEVGGVGPRHHGICILEVPEESPKKGQPHEEIRSIPFDESDPRKVVKIGTTLGAEHDARGRARSHAQSSPHEVSGYLCLGAKGCAGGGPVSLGPPVVC</sequence>
<evidence type="ECO:0000313" key="2">
    <source>
        <dbReference type="EMBL" id="GAA0183335.1"/>
    </source>
</evidence>
<comment type="caution">
    <text evidence="2">The sequence shown here is derived from an EMBL/GenBank/DDBJ whole genome shotgun (WGS) entry which is preliminary data.</text>
</comment>
<dbReference type="AlphaFoldDB" id="A0AAV3RS57"/>
<protein>
    <submittedName>
        <fullName evidence="2">Uncharacterized protein</fullName>
    </submittedName>
</protein>
<dbReference type="EMBL" id="BAABME010011163">
    <property type="protein sequence ID" value="GAA0183335.1"/>
    <property type="molecule type" value="Genomic_DNA"/>
</dbReference>
<accession>A0AAV3RS57</accession>
<reference evidence="2 3" key="1">
    <citation type="submission" date="2024-01" db="EMBL/GenBank/DDBJ databases">
        <title>The complete chloroplast genome sequence of Lithospermum erythrorhizon: insights into the phylogenetic relationship among Boraginaceae species and the maternal lineages of purple gromwells.</title>
        <authorList>
            <person name="Okada T."/>
            <person name="Watanabe K."/>
        </authorList>
    </citation>
    <scope>NUCLEOTIDE SEQUENCE [LARGE SCALE GENOMIC DNA]</scope>
</reference>
<organism evidence="2 3">
    <name type="scientific">Lithospermum erythrorhizon</name>
    <name type="common">Purple gromwell</name>
    <name type="synonym">Lithospermum officinale var. erythrorhizon</name>
    <dbReference type="NCBI Taxonomy" id="34254"/>
    <lineage>
        <taxon>Eukaryota</taxon>
        <taxon>Viridiplantae</taxon>
        <taxon>Streptophyta</taxon>
        <taxon>Embryophyta</taxon>
        <taxon>Tracheophyta</taxon>
        <taxon>Spermatophyta</taxon>
        <taxon>Magnoliopsida</taxon>
        <taxon>eudicotyledons</taxon>
        <taxon>Gunneridae</taxon>
        <taxon>Pentapetalae</taxon>
        <taxon>asterids</taxon>
        <taxon>lamiids</taxon>
        <taxon>Boraginales</taxon>
        <taxon>Boraginaceae</taxon>
        <taxon>Boraginoideae</taxon>
        <taxon>Lithospermeae</taxon>
        <taxon>Lithospermum</taxon>
    </lineage>
</organism>
<name>A0AAV3RS57_LITER</name>
<keyword evidence="3" id="KW-1185">Reference proteome</keyword>
<feature type="region of interest" description="Disordered" evidence="1">
    <location>
        <begin position="42"/>
        <end position="62"/>
    </location>
</feature>
<feature type="compositionally biased region" description="Basic and acidic residues" evidence="1">
    <location>
        <begin position="43"/>
        <end position="55"/>
    </location>
</feature>
<dbReference type="Proteomes" id="UP001454036">
    <property type="component" value="Unassembled WGS sequence"/>
</dbReference>